<dbReference type="GO" id="GO:0003910">
    <property type="term" value="F:DNA ligase (ATP) activity"/>
    <property type="evidence" value="ECO:0007669"/>
    <property type="project" value="InterPro"/>
</dbReference>
<evidence type="ECO:0000256" key="3">
    <source>
        <dbReference type="ARBA" id="ARBA00022705"/>
    </source>
</evidence>
<organism evidence="7 8">
    <name type="scientific">uncultured phage cr17_1</name>
    <dbReference type="NCBI Taxonomy" id="2986404"/>
    <lineage>
        <taxon>Viruses</taxon>
        <taxon>Duplodnaviria</taxon>
        <taxon>Heunggongvirae</taxon>
        <taxon>Uroviricota</taxon>
        <taxon>Caudoviricetes</taxon>
        <taxon>Crassvirales</taxon>
        <taxon>Intestiviridae</taxon>
        <taxon>Crudevirinae</taxon>
        <taxon>Endlipuvirus</taxon>
        <taxon>Endlipuvirus intestinihominis</taxon>
    </lineage>
</organism>
<dbReference type="GO" id="GO:0006310">
    <property type="term" value="P:DNA recombination"/>
    <property type="evidence" value="ECO:0007669"/>
    <property type="project" value="InterPro"/>
</dbReference>
<evidence type="ECO:0000256" key="4">
    <source>
        <dbReference type="ARBA" id="ARBA00022763"/>
    </source>
</evidence>
<reference evidence="7 8" key="1">
    <citation type="submission" date="2021-04" db="EMBL/GenBank/DDBJ databases">
        <authorList>
            <person name="Shkoporov A.N."/>
            <person name="Stockdale S.R."/>
            <person name="Guerin E."/>
            <person name="Ross R.P."/>
            <person name="Hill C."/>
        </authorList>
    </citation>
    <scope>NUCLEOTIDE SEQUENCE [LARGE SCALE GENOMIC DNA]</scope>
    <source>
        <strain evidence="8">cr17_1</strain>
    </source>
</reference>
<dbReference type="KEGG" id="vg:75691651"/>
<accession>A0AAE7RVR1</accession>
<gene>
    <name evidence="7" type="primary">gp_25579</name>
</gene>
<dbReference type="GeneID" id="75691651"/>
<dbReference type="GO" id="GO:0006260">
    <property type="term" value="P:DNA replication"/>
    <property type="evidence" value="ECO:0007669"/>
    <property type="project" value="UniProtKB-KW"/>
</dbReference>
<dbReference type="PROSITE" id="PS50160">
    <property type="entry name" value="DNA_LIGASE_A3"/>
    <property type="match status" value="1"/>
</dbReference>
<dbReference type="GO" id="GO:0006281">
    <property type="term" value="P:DNA repair"/>
    <property type="evidence" value="ECO:0007669"/>
    <property type="project" value="UniProtKB-KW"/>
</dbReference>
<proteinExistence type="inferred from homology"/>
<name>A0AAE7RVR1_9CAUD</name>
<dbReference type="InterPro" id="IPR012310">
    <property type="entry name" value="DNA_ligase_ATP-dep_cent"/>
</dbReference>
<dbReference type="RefSeq" id="YP_010359891.1">
    <property type="nucleotide sequence ID" value="NC_062778.1"/>
</dbReference>
<dbReference type="Pfam" id="PF01068">
    <property type="entry name" value="DNA_ligase_A_M"/>
    <property type="match status" value="1"/>
</dbReference>
<dbReference type="InterPro" id="IPR016059">
    <property type="entry name" value="DNA_ligase_ATP-dep_CS"/>
</dbReference>
<protein>
    <submittedName>
        <fullName evidence="7">DNA ligase</fullName>
    </submittedName>
</protein>
<feature type="domain" description="ATP-dependent DNA ligase family profile" evidence="6">
    <location>
        <begin position="238"/>
        <end position="334"/>
    </location>
</feature>
<dbReference type="SUPFAM" id="SSF56091">
    <property type="entry name" value="DNA ligase/mRNA capping enzyme, catalytic domain"/>
    <property type="match status" value="1"/>
</dbReference>
<keyword evidence="2 7" id="KW-0436">Ligase</keyword>
<evidence type="ECO:0000256" key="2">
    <source>
        <dbReference type="ARBA" id="ARBA00022598"/>
    </source>
</evidence>
<keyword evidence="4" id="KW-0227">DNA damage</keyword>
<evidence type="ECO:0000256" key="5">
    <source>
        <dbReference type="ARBA" id="ARBA00023204"/>
    </source>
</evidence>
<dbReference type="Gene3D" id="3.30.470.30">
    <property type="entry name" value="DNA ligase/mRNA capping enzyme"/>
    <property type="match status" value="1"/>
</dbReference>
<evidence type="ECO:0000256" key="1">
    <source>
        <dbReference type="ARBA" id="ARBA00007572"/>
    </source>
</evidence>
<evidence type="ECO:0000313" key="7">
    <source>
        <dbReference type="EMBL" id="QWM90319.1"/>
    </source>
</evidence>
<dbReference type="PANTHER" id="PTHR47810">
    <property type="entry name" value="DNA LIGASE"/>
    <property type="match status" value="1"/>
</dbReference>
<dbReference type="PANTHER" id="PTHR47810:SF1">
    <property type="entry name" value="DNA LIGASE B"/>
    <property type="match status" value="1"/>
</dbReference>
<dbReference type="Proteomes" id="UP000827442">
    <property type="component" value="Segment"/>
</dbReference>
<evidence type="ECO:0000259" key="6">
    <source>
        <dbReference type="PROSITE" id="PS50160"/>
    </source>
</evidence>
<dbReference type="GO" id="GO:0005524">
    <property type="term" value="F:ATP binding"/>
    <property type="evidence" value="ECO:0007669"/>
    <property type="project" value="InterPro"/>
</dbReference>
<dbReference type="PROSITE" id="PS00333">
    <property type="entry name" value="DNA_LIGASE_A2"/>
    <property type="match status" value="1"/>
</dbReference>
<evidence type="ECO:0000313" key="8">
    <source>
        <dbReference type="Proteomes" id="UP000827442"/>
    </source>
</evidence>
<keyword evidence="3" id="KW-0235">DNA replication</keyword>
<keyword evidence="8" id="KW-1185">Reference proteome</keyword>
<sequence length="407" mass="48301">MNEYKPLYRRNNLGRPCFWEAKASCSPTQNIIIVSHGIVGKAIQVEEIHVARNPKDEVESRYKQKRKQGYKFLDEIKDDNWSTPVKEDALLTYLETYLPYDRTTADGTLLPMLAKTFNNTNNKIFNKTPIRIGQYKINGLRCIISAKRNNTDMFKPITLRFQSREGTYWNSLSNLEDYLLTVIPNKFLNKMIDEDWELDGELYLPGYKVNEINHFVKDPKCKENKFIQYWCYDAIIDDTPQYRRLDILGQVFENKTYEFTSLNNHLNNKERFIYINNYTIENEDDAVKYRNLFIDLGFEGLILRDPDKEYQIGKRNFSMIKFKDVMEGSFKIIDIYPEGISRNIPLFLCKNDINDETFEVHINGTLKEQERYLFFRDKFIDKTLHITFGERSGVYRVPFHVKTVRLE</sequence>
<comment type="similarity">
    <text evidence="1">Belongs to the ATP-dependent DNA ligase family.</text>
</comment>
<keyword evidence="5" id="KW-0234">DNA repair</keyword>
<dbReference type="EMBL" id="MZ130488">
    <property type="protein sequence ID" value="QWM90319.1"/>
    <property type="molecule type" value="Genomic_DNA"/>
</dbReference>
<dbReference type="InterPro" id="IPR050326">
    <property type="entry name" value="NAD_dep_DNA_ligaseB"/>
</dbReference>